<evidence type="ECO:0000256" key="1">
    <source>
        <dbReference type="SAM" id="Phobius"/>
    </source>
</evidence>
<dbReference type="AlphaFoldDB" id="A0A3B1CUM8"/>
<dbReference type="EMBL" id="UOGH01000081">
    <property type="protein sequence ID" value="VAX28303.1"/>
    <property type="molecule type" value="Genomic_DNA"/>
</dbReference>
<protein>
    <recommendedName>
        <fullName evidence="3">CcmD family protein</fullName>
    </recommendedName>
</protein>
<accession>A0A3B1CUM8</accession>
<gene>
    <name evidence="2" type="ORF">MNBD_NITROSPIRAE02-940</name>
</gene>
<organism evidence="2">
    <name type="scientific">hydrothermal vent metagenome</name>
    <dbReference type="NCBI Taxonomy" id="652676"/>
    <lineage>
        <taxon>unclassified sequences</taxon>
        <taxon>metagenomes</taxon>
        <taxon>ecological metagenomes</taxon>
    </lineage>
</organism>
<proteinExistence type="predicted"/>
<feature type="transmembrane region" description="Helical" evidence="1">
    <location>
        <begin position="6"/>
        <end position="25"/>
    </location>
</feature>
<sequence length="49" mass="5852">MKNLVFLVVAYMAVWAGLFSYLTYVSGQQRKLVRRLSRIEDLFKEKNIR</sequence>
<evidence type="ECO:0000313" key="2">
    <source>
        <dbReference type="EMBL" id="VAX28303.1"/>
    </source>
</evidence>
<name>A0A3B1CUM8_9ZZZZ</name>
<reference evidence="2" key="1">
    <citation type="submission" date="2018-06" db="EMBL/GenBank/DDBJ databases">
        <authorList>
            <person name="Zhirakovskaya E."/>
        </authorList>
    </citation>
    <scope>NUCLEOTIDE SEQUENCE</scope>
</reference>
<evidence type="ECO:0008006" key="3">
    <source>
        <dbReference type="Google" id="ProtNLM"/>
    </source>
</evidence>
<keyword evidence="1" id="KW-0812">Transmembrane</keyword>
<keyword evidence="1" id="KW-1133">Transmembrane helix</keyword>
<dbReference type="NCBIfam" id="TIGR04391">
    <property type="entry name" value="CcmD_alt_fam"/>
    <property type="match status" value="1"/>
</dbReference>
<keyword evidence="1" id="KW-0472">Membrane</keyword>
<dbReference type="InterPro" id="IPR030888">
    <property type="entry name" value="Put_ccm"/>
</dbReference>